<feature type="domain" description="Type II secretion system protein GspF" evidence="7">
    <location>
        <begin position="166"/>
        <end position="290"/>
    </location>
</feature>
<evidence type="ECO:0000313" key="8">
    <source>
        <dbReference type="EMBL" id="QDZ09253.1"/>
    </source>
</evidence>
<evidence type="ECO:0000256" key="3">
    <source>
        <dbReference type="ARBA" id="ARBA00022692"/>
    </source>
</evidence>
<keyword evidence="4 6" id="KW-1133">Transmembrane helix</keyword>
<feature type="transmembrane region" description="Helical" evidence="6">
    <location>
        <begin position="305"/>
        <end position="325"/>
    </location>
</feature>
<keyword evidence="9" id="KW-1185">Reference proteome</keyword>
<evidence type="ECO:0000256" key="1">
    <source>
        <dbReference type="ARBA" id="ARBA00004651"/>
    </source>
</evidence>
<dbReference type="Proteomes" id="UP000315673">
    <property type="component" value="Chromosome"/>
</dbReference>
<feature type="transmembrane region" description="Helical" evidence="6">
    <location>
        <begin position="125"/>
        <end position="148"/>
    </location>
</feature>
<evidence type="ECO:0000259" key="7">
    <source>
        <dbReference type="Pfam" id="PF00482"/>
    </source>
</evidence>
<protein>
    <submittedName>
        <fullName evidence="8">Type II secretion system F family protein</fullName>
    </submittedName>
</protein>
<feature type="transmembrane region" description="Helical" evidence="6">
    <location>
        <begin position="97"/>
        <end position="119"/>
    </location>
</feature>
<name>A0A5B8LMB0_9SPHN</name>
<feature type="transmembrane region" description="Helical" evidence="6">
    <location>
        <begin position="274"/>
        <end position="293"/>
    </location>
</feature>
<dbReference type="KEGG" id="spai:FPZ24_15200"/>
<feature type="transmembrane region" description="Helical" evidence="6">
    <location>
        <begin position="6"/>
        <end position="29"/>
    </location>
</feature>
<dbReference type="InterPro" id="IPR018076">
    <property type="entry name" value="T2SS_GspF_dom"/>
</dbReference>
<dbReference type="EMBL" id="CP042306">
    <property type="protein sequence ID" value="QDZ09253.1"/>
    <property type="molecule type" value="Genomic_DNA"/>
</dbReference>
<keyword evidence="2" id="KW-1003">Cell membrane</keyword>
<organism evidence="8 9">
    <name type="scientific">Sphingomonas panacisoli</name>
    <dbReference type="NCBI Taxonomy" id="1813879"/>
    <lineage>
        <taxon>Bacteria</taxon>
        <taxon>Pseudomonadati</taxon>
        <taxon>Pseudomonadota</taxon>
        <taxon>Alphaproteobacteria</taxon>
        <taxon>Sphingomonadales</taxon>
        <taxon>Sphingomonadaceae</taxon>
        <taxon>Sphingomonas</taxon>
    </lineage>
</organism>
<dbReference type="InterPro" id="IPR042094">
    <property type="entry name" value="T2SS_GspF_sf"/>
</dbReference>
<evidence type="ECO:0000256" key="5">
    <source>
        <dbReference type="ARBA" id="ARBA00023136"/>
    </source>
</evidence>
<dbReference type="Pfam" id="PF00482">
    <property type="entry name" value="T2SSF"/>
    <property type="match status" value="1"/>
</dbReference>
<dbReference type="Gene3D" id="1.20.81.30">
    <property type="entry name" value="Type II secretion system (T2SS), domain F"/>
    <property type="match status" value="1"/>
</dbReference>
<reference evidence="8 9" key="1">
    <citation type="submission" date="2019-07" db="EMBL/GenBank/DDBJ databases">
        <title>Full genome sequence of Sphingomonas sp. 4R-6-7(HKS19).</title>
        <authorList>
            <person name="Im W.-T."/>
        </authorList>
    </citation>
    <scope>NUCLEOTIDE SEQUENCE [LARGE SCALE GENOMIC DNA]</scope>
    <source>
        <strain evidence="8 9">HKS19</strain>
    </source>
</reference>
<keyword evidence="5 6" id="KW-0472">Membrane</keyword>
<keyword evidence="3 6" id="KW-0812">Transmembrane</keyword>
<gene>
    <name evidence="8" type="ORF">FPZ24_15200</name>
</gene>
<evidence type="ECO:0000256" key="4">
    <source>
        <dbReference type="ARBA" id="ARBA00022989"/>
    </source>
</evidence>
<evidence type="ECO:0000313" key="9">
    <source>
        <dbReference type="Proteomes" id="UP000315673"/>
    </source>
</evidence>
<comment type="subcellular location">
    <subcellularLocation>
        <location evidence="1">Cell membrane</location>
        <topology evidence="1">Multi-pass membrane protein</topology>
    </subcellularLocation>
</comment>
<dbReference type="PANTHER" id="PTHR35007:SF1">
    <property type="entry name" value="PILUS ASSEMBLY PROTEIN"/>
    <property type="match status" value="1"/>
</dbReference>
<dbReference type="GO" id="GO:0005886">
    <property type="term" value="C:plasma membrane"/>
    <property type="evidence" value="ECO:0007669"/>
    <property type="project" value="UniProtKB-SubCell"/>
</dbReference>
<dbReference type="PANTHER" id="PTHR35007">
    <property type="entry name" value="INTEGRAL MEMBRANE PROTEIN-RELATED"/>
    <property type="match status" value="1"/>
</dbReference>
<dbReference type="OrthoDB" id="9803381at2"/>
<dbReference type="AlphaFoldDB" id="A0A5B8LMB0"/>
<evidence type="ECO:0000256" key="2">
    <source>
        <dbReference type="ARBA" id="ARBA00022475"/>
    </source>
</evidence>
<accession>A0A5B8LMB0</accession>
<sequence length="333" mass="36039">MSTTTIRLIVLALIFAAVVLAIEGGVRWYRTNRTGARSINKRLRLIATGHDRPEIVARLRRDAWGDGIALPGPLSDIGHKLDNLLRGASFGMSPGRLFLLMILAVALLFTATIVFAFAAGLTIGFGTVLMAACFAGAAGLGLPLMIIARRADQRRKKMAEQFPVALDIFVRGLRAGHPVAAALDLLTQEMSDPIGSEFGLVTDEVAYGADLRDALHNMANRCDLEDLRMFVVSLSVQSETGGNLAEILENLSKVIRERASMVLMVRALSSEGRMTATILTALPVLAFVALFLLNPQFYLQVAGDPAFSIGFGFLIALYTIGFVIIRRLVNLKV</sequence>
<proteinExistence type="predicted"/>
<evidence type="ECO:0000256" key="6">
    <source>
        <dbReference type="SAM" id="Phobius"/>
    </source>
</evidence>